<dbReference type="Proteomes" id="UP000468735">
    <property type="component" value="Unassembled WGS sequence"/>
</dbReference>
<dbReference type="InterPro" id="IPR012349">
    <property type="entry name" value="Split_barrel_FMN-bd"/>
</dbReference>
<dbReference type="PANTHER" id="PTHR39428:SF1">
    <property type="entry name" value="F420H(2)-DEPENDENT QUINONE REDUCTASE RV1261C"/>
    <property type="match status" value="1"/>
</dbReference>
<dbReference type="Pfam" id="PF04075">
    <property type="entry name" value="F420H2_quin_red"/>
    <property type="match status" value="1"/>
</dbReference>
<evidence type="ECO:0000313" key="5">
    <source>
        <dbReference type="Proteomes" id="UP000468735"/>
    </source>
</evidence>
<dbReference type="InterPro" id="IPR004378">
    <property type="entry name" value="F420H2_quin_Rdtase"/>
</dbReference>
<name>A0A6H9YRX2_9ACTN</name>
<dbReference type="OrthoDB" id="8225825at2"/>
<reference evidence="4 5" key="1">
    <citation type="submission" date="2019-09" db="EMBL/GenBank/DDBJ databases">
        <title>Actinomadura physcomitrii sp. nov., a novel actinomycete isolated from moss [Physcomitrium sphaericum (Ludw) Fuernr].</title>
        <authorList>
            <person name="Zhuang X."/>
            <person name="Liu C."/>
        </authorList>
    </citation>
    <scope>NUCLEOTIDE SEQUENCE [LARGE SCALE GENOMIC DNA]</scope>
    <source>
        <strain evidence="4 5">HMC1</strain>
    </source>
</reference>
<dbReference type="RefSeq" id="WP_151559290.1">
    <property type="nucleotide sequence ID" value="NZ_WBMT01000003.1"/>
</dbReference>
<organism evidence="4 5">
    <name type="scientific">Actinomadura rudentiformis</name>
    <dbReference type="NCBI Taxonomy" id="359158"/>
    <lineage>
        <taxon>Bacteria</taxon>
        <taxon>Bacillati</taxon>
        <taxon>Actinomycetota</taxon>
        <taxon>Actinomycetes</taxon>
        <taxon>Streptosporangiales</taxon>
        <taxon>Thermomonosporaceae</taxon>
        <taxon>Actinomadura</taxon>
    </lineage>
</organism>
<comment type="catalytic activity">
    <reaction evidence="2">
        <text>oxidized coenzyme F420-(gamma-L-Glu)(n) + a quinol + H(+) = reduced coenzyme F420-(gamma-L-Glu)(n) + a quinone</text>
        <dbReference type="Rhea" id="RHEA:39663"/>
        <dbReference type="Rhea" id="RHEA-COMP:12939"/>
        <dbReference type="Rhea" id="RHEA-COMP:14378"/>
        <dbReference type="ChEBI" id="CHEBI:15378"/>
        <dbReference type="ChEBI" id="CHEBI:24646"/>
        <dbReference type="ChEBI" id="CHEBI:132124"/>
        <dbReference type="ChEBI" id="CHEBI:133980"/>
        <dbReference type="ChEBI" id="CHEBI:139511"/>
    </reaction>
</comment>
<dbReference type="EMBL" id="WBMT01000003">
    <property type="protein sequence ID" value="KAB2350892.1"/>
    <property type="molecule type" value="Genomic_DNA"/>
</dbReference>
<comment type="similarity">
    <text evidence="1">Belongs to the F420H(2)-dependent quinone reductase family.</text>
</comment>
<comment type="caution">
    <text evidence="4">The sequence shown here is derived from an EMBL/GenBank/DDBJ whole genome shotgun (WGS) entry which is preliminary data.</text>
</comment>
<dbReference type="GO" id="GO:0070967">
    <property type="term" value="F:coenzyme F420 binding"/>
    <property type="evidence" value="ECO:0007669"/>
    <property type="project" value="TreeGrafter"/>
</dbReference>
<dbReference type="GO" id="GO:0016491">
    <property type="term" value="F:oxidoreductase activity"/>
    <property type="evidence" value="ECO:0007669"/>
    <property type="project" value="InterPro"/>
</dbReference>
<dbReference type="AlphaFoldDB" id="A0A6H9YRX2"/>
<dbReference type="Gene3D" id="2.30.110.10">
    <property type="entry name" value="Electron Transport, Fmn-binding Protein, Chain A"/>
    <property type="match status" value="1"/>
</dbReference>
<protein>
    <submittedName>
        <fullName evidence="4">Nitroreductase family deazaflavin-dependent oxidoreductase</fullName>
    </submittedName>
</protein>
<dbReference type="Pfam" id="PF01814">
    <property type="entry name" value="Hemerythrin"/>
    <property type="match status" value="1"/>
</dbReference>
<dbReference type="PANTHER" id="PTHR39428">
    <property type="entry name" value="F420H(2)-DEPENDENT QUINONE REDUCTASE RV1261C"/>
    <property type="match status" value="1"/>
</dbReference>
<dbReference type="CDD" id="cd12108">
    <property type="entry name" value="Hr-like"/>
    <property type="match status" value="1"/>
</dbReference>
<dbReference type="InterPro" id="IPR012312">
    <property type="entry name" value="Hemerythrin-like"/>
</dbReference>
<evidence type="ECO:0000256" key="2">
    <source>
        <dbReference type="ARBA" id="ARBA00049106"/>
    </source>
</evidence>
<feature type="domain" description="Hemerythrin-like" evidence="3">
    <location>
        <begin position="152"/>
        <end position="292"/>
    </location>
</feature>
<keyword evidence="5" id="KW-1185">Reference proteome</keyword>
<dbReference type="NCBIfam" id="TIGR00026">
    <property type="entry name" value="hi_GC_TIGR00026"/>
    <property type="match status" value="1"/>
</dbReference>
<evidence type="ECO:0000256" key="1">
    <source>
        <dbReference type="ARBA" id="ARBA00008710"/>
    </source>
</evidence>
<evidence type="ECO:0000259" key="3">
    <source>
        <dbReference type="Pfam" id="PF01814"/>
    </source>
</evidence>
<gene>
    <name evidence="4" type="ORF">F8566_08010</name>
</gene>
<dbReference type="GO" id="GO:0005886">
    <property type="term" value="C:plasma membrane"/>
    <property type="evidence" value="ECO:0007669"/>
    <property type="project" value="TreeGrafter"/>
</dbReference>
<dbReference type="Gene3D" id="1.20.120.520">
    <property type="entry name" value="nmb1532 protein domain like"/>
    <property type="match status" value="1"/>
</dbReference>
<dbReference type="SUPFAM" id="SSF50475">
    <property type="entry name" value="FMN-binding split barrel"/>
    <property type="match status" value="1"/>
</dbReference>
<proteinExistence type="inferred from homology"/>
<evidence type="ECO:0000313" key="4">
    <source>
        <dbReference type="EMBL" id="KAB2350892.1"/>
    </source>
</evidence>
<accession>A0A6H9YRX2</accession>
<sequence length="305" mass="32668">MTNDFNRQIIEEFRANGGRVGGPFEGAVLALLTTTGARTGRSRTSPVGFVRDGDRLLVVASAAGAPAHPAWYHNLVANPRVTVEIGDGTRVESATMIAVPARGEARDRLFAQVVEAAPGFADYQAGTSRVLPVVVLHPTDAAEEARLRAVGDELVKLHGWFREELAAIRAEVADHLDGCAATATMPVPTLESALRTRCIEFCDGLERHHTGEDLVVFPHLQGLFPELGPALAKLRDEHHVVAQIRAELRALLDGLGSLDEADAGQVVADLDRLGERLVAHLDHEEAQLVPVLNALGDAPWPDVTG</sequence>